<keyword evidence="1" id="KW-0812">Transmembrane</keyword>
<keyword evidence="1" id="KW-0472">Membrane</keyword>
<protein>
    <submittedName>
        <fullName evidence="2">Uncharacterized protein</fullName>
    </submittedName>
</protein>
<feature type="transmembrane region" description="Helical" evidence="1">
    <location>
        <begin position="20"/>
        <end position="38"/>
    </location>
</feature>
<name>A0A1T2L354_9GAMM</name>
<accession>A0A1T2L354</accession>
<reference evidence="2 3" key="1">
    <citation type="submission" date="2016-11" db="EMBL/GenBank/DDBJ databases">
        <title>Mixed transmission modes and dynamic genome evolution in an obligate animal-bacterial symbiosis.</title>
        <authorList>
            <person name="Russell S.L."/>
            <person name="Corbett-Detig R.B."/>
            <person name="Cavanaugh C.M."/>
        </authorList>
    </citation>
    <scope>NUCLEOTIDE SEQUENCE [LARGE SCALE GENOMIC DNA]</scope>
    <source>
        <strain evidence="2">Sveles-Q1</strain>
    </source>
</reference>
<keyword evidence="1" id="KW-1133">Transmembrane helix</keyword>
<gene>
    <name evidence="2" type="ORF">BOW53_11420</name>
</gene>
<dbReference type="EMBL" id="MPRL01000050">
    <property type="protein sequence ID" value="OOZ39511.1"/>
    <property type="molecule type" value="Genomic_DNA"/>
</dbReference>
<comment type="caution">
    <text evidence="2">The sequence shown here is derived from an EMBL/GenBank/DDBJ whole genome shotgun (WGS) entry which is preliminary data.</text>
</comment>
<dbReference type="Proteomes" id="UP000191110">
    <property type="component" value="Unassembled WGS sequence"/>
</dbReference>
<organism evidence="2 3">
    <name type="scientific">Solemya pervernicosa gill symbiont</name>
    <dbReference type="NCBI Taxonomy" id="642797"/>
    <lineage>
        <taxon>Bacteria</taxon>
        <taxon>Pseudomonadati</taxon>
        <taxon>Pseudomonadota</taxon>
        <taxon>Gammaproteobacteria</taxon>
        <taxon>sulfur-oxidizing symbionts</taxon>
    </lineage>
</organism>
<dbReference type="AlphaFoldDB" id="A0A1T2L354"/>
<dbReference type="RefSeq" id="WP_078484208.1">
    <property type="nucleotide sequence ID" value="NZ_MPRL01000050.1"/>
</dbReference>
<proteinExistence type="predicted"/>
<sequence length="104" mass="12261">MSDDDKREYLFDKPRNVKLVVRALLAVCVILFALDAVLHRHVAHPWEAWFGFYAIYGFVACVLLVLLAKEMRKLVMRDENYYGDSIENEELESEKQEREEEDHA</sequence>
<keyword evidence="3" id="KW-1185">Reference proteome</keyword>
<dbReference type="OrthoDB" id="282116at2"/>
<feature type="transmembrane region" description="Helical" evidence="1">
    <location>
        <begin position="50"/>
        <end position="68"/>
    </location>
</feature>
<evidence type="ECO:0000313" key="2">
    <source>
        <dbReference type="EMBL" id="OOZ39511.1"/>
    </source>
</evidence>
<evidence type="ECO:0000256" key="1">
    <source>
        <dbReference type="SAM" id="Phobius"/>
    </source>
</evidence>
<evidence type="ECO:0000313" key="3">
    <source>
        <dbReference type="Proteomes" id="UP000191110"/>
    </source>
</evidence>